<sequence length="565" mass="65074">PDVCRSSSWSPYIYLLLQIRSKFDQEWTPANQKVKEDSSSDEDNLVRMTPQPRKSLKARRKLRVDMTPSPAAERWCGVDEPDIMPPQPTFRPSRNPGPQIIMTAHYSAIELFQLFFTTDALRNVLVNTNEHGRAHHSTKSRPWVDITMQDLFGFLSVAIYMGGNLYSLLFPKSVMSGRKWLMILHGLHLSSAAEDSANEAKRGTPEFDRLRKLKPLYDEIREACRQNYHPHQEIAIDERMVASKAKISFKQYMKAKPVRWGYKLFVIADSSNGYTWDFFIYEDSVVSLVKTPLLGTGYKLFVDNFYTSPKLFQDLLQQRIWACGTIRTHLSGFPSSKINALARRDPRGSIRWIRNGSLLFVQWRDTRDVSLCSTMHTAHSGETITRTLKDSSGHWTKMDISIPPGVKDYNWCMGGVDVSDALIGYYQVLHKTRKWYKTFFYHFIDIAIVNAFLLHKELCTAKGQAPMTQKAFRETLAEQLKQMCCQEAKPPQPEANKPESPQLKQPNPSASHHRLQYISGQRSEGRQRCRLCNLKTAVKCSTCDKPLCFIPPRDCYNKWHDDNNM</sequence>
<protein>
    <submittedName>
        <fullName evidence="3">PiggyBac transposable element-derived protein 4-like</fullName>
    </submittedName>
</protein>
<dbReference type="Proteomes" id="UP000242638">
    <property type="component" value="Unassembled WGS sequence"/>
</dbReference>
<evidence type="ECO:0000259" key="2">
    <source>
        <dbReference type="Pfam" id="PF13843"/>
    </source>
</evidence>
<dbReference type="GeneTree" id="ENSGT00940000163467"/>
<accession>A0A3P9NJC4</accession>
<organism evidence="3 4">
    <name type="scientific">Poecilia reticulata</name>
    <name type="common">Guppy</name>
    <name type="synonym">Acanthophacelus reticulatus</name>
    <dbReference type="NCBI Taxonomy" id="8081"/>
    <lineage>
        <taxon>Eukaryota</taxon>
        <taxon>Metazoa</taxon>
        <taxon>Chordata</taxon>
        <taxon>Craniata</taxon>
        <taxon>Vertebrata</taxon>
        <taxon>Euteleostomi</taxon>
        <taxon>Actinopterygii</taxon>
        <taxon>Neopterygii</taxon>
        <taxon>Teleostei</taxon>
        <taxon>Neoteleostei</taxon>
        <taxon>Acanthomorphata</taxon>
        <taxon>Ovalentaria</taxon>
        <taxon>Atherinomorphae</taxon>
        <taxon>Cyprinodontiformes</taxon>
        <taxon>Poeciliidae</taxon>
        <taxon>Poeciliinae</taxon>
        <taxon>Poecilia</taxon>
    </lineage>
</organism>
<reference evidence="3" key="2">
    <citation type="submission" date="2025-08" db="UniProtKB">
        <authorList>
            <consortium name="Ensembl"/>
        </authorList>
    </citation>
    <scope>IDENTIFICATION</scope>
    <source>
        <strain evidence="3">Guanapo</strain>
    </source>
</reference>
<reference evidence="4" key="1">
    <citation type="submission" date="2013-11" db="EMBL/GenBank/DDBJ databases">
        <title>The genomic landscape of the Guanapo guppy.</title>
        <authorList>
            <person name="Kuenstner A."/>
            <person name="Dreyer C."/>
        </authorList>
    </citation>
    <scope>NUCLEOTIDE SEQUENCE</scope>
    <source>
        <strain evidence="4">Guanapo</strain>
    </source>
</reference>
<reference evidence="3" key="3">
    <citation type="submission" date="2025-09" db="UniProtKB">
        <authorList>
            <consortium name="Ensembl"/>
        </authorList>
    </citation>
    <scope>IDENTIFICATION</scope>
    <source>
        <strain evidence="3">Guanapo</strain>
    </source>
</reference>
<proteinExistence type="predicted"/>
<dbReference type="PANTHER" id="PTHR46599:SF3">
    <property type="entry name" value="PIGGYBAC TRANSPOSABLE ELEMENT-DERIVED PROTEIN 4"/>
    <property type="match status" value="1"/>
</dbReference>
<dbReference type="PANTHER" id="PTHR46599">
    <property type="entry name" value="PIGGYBAC TRANSPOSABLE ELEMENT-DERIVED PROTEIN 4"/>
    <property type="match status" value="1"/>
</dbReference>
<feature type="domain" description="PiggyBac transposable element-derived protein" evidence="2">
    <location>
        <begin position="108"/>
        <end position="452"/>
    </location>
</feature>
<feature type="region of interest" description="Disordered" evidence="1">
    <location>
        <begin position="28"/>
        <end position="62"/>
    </location>
</feature>
<dbReference type="AlphaFoldDB" id="A0A3P9NJC4"/>
<dbReference type="STRING" id="8081.ENSPREP00000009657"/>
<dbReference type="Ensembl" id="ENSPRET00000009773.1">
    <property type="protein sequence ID" value="ENSPREP00000009657.1"/>
    <property type="gene ID" value="ENSPREG00000006565.1"/>
</dbReference>
<keyword evidence="4" id="KW-1185">Reference proteome</keyword>
<evidence type="ECO:0000313" key="3">
    <source>
        <dbReference type="Ensembl" id="ENSPREP00000009657.1"/>
    </source>
</evidence>
<name>A0A3P9NJC4_POERE</name>
<dbReference type="Pfam" id="PF13843">
    <property type="entry name" value="DDE_Tnp_1_7"/>
    <property type="match status" value="1"/>
</dbReference>
<evidence type="ECO:0000256" key="1">
    <source>
        <dbReference type="SAM" id="MobiDB-lite"/>
    </source>
</evidence>
<feature type="region of interest" description="Disordered" evidence="1">
    <location>
        <begin position="487"/>
        <end position="514"/>
    </location>
</feature>
<dbReference type="InterPro" id="IPR029526">
    <property type="entry name" value="PGBD"/>
</dbReference>
<dbReference type="OMA" id="PSLFCDL"/>
<evidence type="ECO:0000313" key="4">
    <source>
        <dbReference type="Proteomes" id="UP000242638"/>
    </source>
</evidence>